<gene>
    <name evidence="6" type="ORF">FXF47_03710</name>
</gene>
<evidence type="ECO:0000256" key="4">
    <source>
        <dbReference type="ARBA" id="ARBA00023065"/>
    </source>
</evidence>
<evidence type="ECO:0000256" key="1">
    <source>
        <dbReference type="ARBA" id="ARBA00022448"/>
    </source>
</evidence>
<keyword evidence="1" id="KW-0813">Transport</keyword>
<evidence type="ECO:0000259" key="5">
    <source>
        <dbReference type="PROSITE" id="PS51201"/>
    </source>
</evidence>
<dbReference type="PANTHER" id="PTHR43833:SF5">
    <property type="entry name" value="TRK SYSTEM POTASSIUM UPTAKE PROTEIN TRKA"/>
    <property type="match status" value="1"/>
</dbReference>
<dbReference type="GO" id="GO:0015079">
    <property type="term" value="F:potassium ion transmembrane transporter activity"/>
    <property type="evidence" value="ECO:0007669"/>
    <property type="project" value="InterPro"/>
</dbReference>
<feature type="domain" description="RCK N-terminal" evidence="5">
    <location>
        <begin position="1"/>
        <end position="118"/>
    </location>
</feature>
<evidence type="ECO:0000256" key="2">
    <source>
        <dbReference type="ARBA" id="ARBA00022538"/>
    </source>
</evidence>
<sequence>MFILVIGCRRTGSKLAGILSQKGHDIVILDKNPEKFRRLSLEFSGFKIEGDALEHDILKKAKITDVDLLIITTGNDKINYFLAQLAKTEFEIDDIYVRIKDPEKNRMFKDQSKIKVVNPLDLLLDDILASIDKKGEKDAN</sequence>
<organism evidence="6 7">
    <name type="scientific">Candidatus Mcinerneyibacterium aminivorans</name>
    <dbReference type="NCBI Taxonomy" id="2703815"/>
    <lineage>
        <taxon>Bacteria</taxon>
        <taxon>Candidatus Macinerneyibacteriota</taxon>
        <taxon>Candidatus Mcinerneyibacteria</taxon>
        <taxon>Candidatus Mcinerneyibacteriales</taxon>
        <taxon>Candidatus Mcinerneyibacteriaceae</taxon>
        <taxon>Candidatus Mcinerneyibacterium</taxon>
    </lineage>
</organism>
<comment type="caution">
    <text evidence="6">The sequence shown here is derived from an EMBL/GenBank/DDBJ whole genome shotgun (WGS) entry which is preliminary data.</text>
</comment>
<dbReference type="PANTHER" id="PTHR43833">
    <property type="entry name" value="POTASSIUM CHANNEL PROTEIN 2-RELATED-RELATED"/>
    <property type="match status" value="1"/>
</dbReference>
<proteinExistence type="predicted"/>
<name>A0A5D0MG91_9BACT</name>
<dbReference type="Proteomes" id="UP000324143">
    <property type="component" value="Unassembled WGS sequence"/>
</dbReference>
<keyword evidence="4" id="KW-0406">Ion transport</keyword>
<dbReference type="PROSITE" id="PS51201">
    <property type="entry name" value="RCK_N"/>
    <property type="match status" value="1"/>
</dbReference>
<keyword evidence="3" id="KW-0630">Potassium</keyword>
<dbReference type="GO" id="GO:0005886">
    <property type="term" value="C:plasma membrane"/>
    <property type="evidence" value="ECO:0007669"/>
    <property type="project" value="InterPro"/>
</dbReference>
<keyword evidence="2" id="KW-0633">Potassium transport</keyword>
<evidence type="ECO:0000313" key="7">
    <source>
        <dbReference type="Proteomes" id="UP000324143"/>
    </source>
</evidence>
<dbReference type="InterPro" id="IPR003148">
    <property type="entry name" value="RCK_N"/>
</dbReference>
<keyword evidence="7" id="KW-1185">Reference proteome</keyword>
<dbReference type="Pfam" id="PF02254">
    <property type="entry name" value="TrkA_N"/>
    <property type="match status" value="1"/>
</dbReference>
<accession>A0A5D0MG91</accession>
<evidence type="ECO:0000256" key="3">
    <source>
        <dbReference type="ARBA" id="ARBA00022958"/>
    </source>
</evidence>
<reference evidence="6" key="1">
    <citation type="submission" date="2019-08" db="EMBL/GenBank/DDBJ databases">
        <title>Genomic characterization of a novel candidate phylum (ARYD3) from a high temperature, high salinity tertiary oil reservoir in north central Oklahoma, USA.</title>
        <authorList>
            <person name="Youssef N.H."/>
            <person name="Yadav A."/>
            <person name="Elshahed M.S."/>
        </authorList>
    </citation>
    <scope>NUCLEOTIDE SEQUENCE [LARGE SCALE GENOMIC DNA]</scope>
    <source>
        <strain evidence="6">ARYD3</strain>
    </source>
</reference>
<protein>
    <submittedName>
        <fullName evidence="6">TrkA family potassium uptake protein</fullName>
    </submittedName>
</protein>
<evidence type="ECO:0000313" key="6">
    <source>
        <dbReference type="EMBL" id="TYB31432.1"/>
    </source>
</evidence>
<dbReference type="PRINTS" id="PR00335">
    <property type="entry name" value="KUPTAKETRKA"/>
</dbReference>
<dbReference type="Gene3D" id="3.40.50.720">
    <property type="entry name" value="NAD(P)-binding Rossmann-like Domain"/>
    <property type="match status" value="1"/>
</dbReference>
<dbReference type="InterPro" id="IPR036291">
    <property type="entry name" value="NAD(P)-bd_dom_sf"/>
</dbReference>
<dbReference type="SUPFAM" id="SSF51735">
    <property type="entry name" value="NAD(P)-binding Rossmann-fold domains"/>
    <property type="match status" value="1"/>
</dbReference>
<dbReference type="AlphaFoldDB" id="A0A5D0MG91"/>
<dbReference type="InterPro" id="IPR006036">
    <property type="entry name" value="K_uptake_TrkA"/>
</dbReference>
<dbReference type="InterPro" id="IPR050721">
    <property type="entry name" value="Trk_Ktr_HKT_K-transport"/>
</dbReference>
<dbReference type="EMBL" id="VSIX01000033">
    <property type="protein sequence ID" value="TYB31432.1"/>
    <property type="molecule type" value="Genomic_DNA"/>
</dbReference>